<evidence type="ECO:0000313" key="2">
    <source>
        <dbReference type="EMBL" id="AKJ27140.1"/>
    </source>
</evidence>
<dbReference type="STRING" id="413882.AAW51_0449"/>
<feature type="chain" id="PRO_5002551608" evidence="1">
    <location>
        <begin position="24"/>
        <end position="116"/>
    </location>
</feature>
<gene>
    <name evidence="2" type="ORF">AAW51_0449</name>
</gene>
<dbReference type="EMBL" id="CP011371">
    <property type="protein sequence ID" value="AKJ27140.1"/>
    <property type="molecule type" value="Genomic_DNA"/>
</dbReference>
<evidence type="ECO:0000256" key="1">
    <source>
        <dbReference type="SAM" id="SignalP"/>
    </source>
</evidence>
<proteinExistence type="predicted"/>
<dbReference type="Pfam" id="PF11604">
    <property type="entry name" value="CusF_Ec"/>
    <property type="match status" value="1"/>
</dbReference>
<dbReference type="RefSeq" id="WP_047193310.1">
    <property type="nucleotide sequence ID" value="NZ_CP011371.1"/>
</dbReference>
<keyword evidence="3" id="KW-1185">Reference proteome</keyword>
<evidence type="ECO:0000313" key="3">
    <source>
        <dbReference type="Proteomes" id="UP000035352"/>
    </source>
</evidence>
<dbReference type="KEGG" id="pbh:AAW51_0449"/>
<name>A0A0G3BKS2_9BURK</name>
<feature type="signal peptide" evidence="1">
    <location>
        <begin position="1"/>
        <end position="23"/>
    </location>
</feature>
<dbReference type="AlphaFoldDB" id="A0A0G3BKS2"/>
<dbReference type="OrthoDB" id="9180744at2"/>
<dbReference type="InterPro" id="IPR042230">
    <property type="entry name" value="CusF_sf"/>
</dbReference>
<sequence>MNNKSLLALLAAVSLMASTAAFSVQPAASSGHTHATTASTTTADLVEGEVRKVDTANKKLTLKHGEIKNLSMPGMTMVFQVKDPSLLDKVKVGDKVRFAAEKSNSAFVVTELQLVQ</sequence>
<accession>A0A0G3BKS2</accession>
<dbReference type="Gene3D" id="2.40.50.320">
    <property type="entry name" value="Copper binding periplasmic protein CusF"/>
    <property type="match status" value="1"/>
</dbReference>
<keyword evidence="1" id="KW-0732">Signal</keyword>
<organism evidence="2 3">
    <name type="scientific">Caldimonas brevitalea</name>
    <dbReference type="NCBI Taxonomy" id="413882"/>
    <lineage>
        <taxon>Bacteria</taxon>
        <taxon>Pseudomonadati</taxon>
        <taxon>Pseudomonadota</taxon>
        <taxon>Betaproteobacteria</taxon>
        <taxon>Burkholderiales</taxon>
        <taxon>Sphaerotilaceae</taxon>
        <taxon>Caldimonas</taxon>
    </lineage>
</organism>
<dbReference type="InterPro" id="IPR021647">
    <property type="entry name" value="CusF_Ec"/>
</dbReference>
<protein>
    <submittedName>
        <fullName evidence="2">Copper tolerance protein</fullName>
    </submittedName>
</protein>
<dbReference type="Proteomes" id="UP000035352">
    <property type="component" value="Chromosome"/>
</dbReference>
<reference evidence="2 3" key="1">
    <citation type="submission" date="2015-05" db="EMBL/GenBank/DDBJ databases">
        <authorList>
            <person name="Tang B."/>
            <person name="Yu Y."/>
        </authorList>
    </citation>
    <scope>NUCLEOTIDE SEQUENCE [LARGE SCALE GENOMIC DNA]</scope>
    <source>
        <strain evidence="2 3">DSM 7029</strain>
    </source>
</reference>
<dbReference type="PATRIC" id="fig|413882.6.peg.474"/>